<dbReference type="InterPro" id="IPR038718">
    <property type="entry name" value="SNF2-like_sf"/>
</dbReference>
<sequence>VCRMLQAAASRSNDERLYDKLMVRSHEHDQSLDERMMPFQRDGVRHALRLGGRVLIGDEMGLGKTVQACCLLRCYSDECPALVVVPKSLRETWADALFAWLKLTDKDVAVVSNAKDAEELRGRAAAARPRVVVVSYDQLLRTADKLKALKPRMVVLDEAHYIKNGKAQRTQVALPFIKEARRAVLLTGTPALSKPVELVPLLQGLMPSADIKAADFGERYCIPDK</sequence>
<dbReference type="GO" id="GO:0005524">
    <property type="term" value="F:ATP binding"/>
    <property type="evidence" value="ECO:0007669"/>
    <property type="project" value="UniProtKB-KW"/>
</dbReference>
<dbReference type="GO" id="GO:0031297">
    <property type="term" value="P:replication fork processing"/>
    <property type="evidence" value="ECO:0007669"/>
    <property type="project" value="TreeGrafter"/>
</dbReference>
<dbReference type="AlphaFoldDB" id="A0AAD3DZA4"/>
<dbReference type="PANTHER" id="PTHR45766">
    <property type="entry name" value="DNA ANNEALING HELICASE AND ENDONUCLEASE ZRANB3 FAMILY MEMBER"/>
    <property type="match status" value="1"/>
</dbReference>
<evidence type="ECO:0000313" key="6">
    <source>
        <dbReference type="EMBL" id="GFR49779.1"/>
    </source>
</evidence>
<keyword evidence="1" id="KW-0547">Nucleotide-binding</keyword>
<dbReference type="InterPro" id="IPR000330">
    <property type="entry name" value="SNF2_N"/>
</dbReference>
<comment type="caution">
    <text evidence="6">The sequence shown here is derived from an EMBL/GenBank/DDBJ whole genome shotgun (WGS) entry which is preliminary data.</text>
</comment>
<organism evidence="6 7">
    <name type="scientific">Astrephomene gubernaculifera</name>
    <dbReference type="NCBI Taxonomy" id="47775"/>
    <lineage>
        <taxon>Eukaryota</taxon>
        <taxon>Viridiplantae</taxon>
        <taxon>Chlorophyta</taxon>
        <taxon>core chlorophytes</taxon>
        <taxon>Chlorophyceae</taxon>
        <taxon>CS clade</taxon>
        <taxon>Chlamydomonadales</taxon>
        <taxon>Astrephomenaceae</taxon>
        <taxon>Astrephomene</taxon>
    </lineage>
</organism>
<dbReference type="InterPro" id="IPR027417">
    <property type="entry name" value="P-loop_NTPase"/>
</dbReference>
<feature type="domain" description="Helicase ATP-binding" evidence="5">
    <location>
        <begin position="45"/>
        <end position="208"/>
    </location>
</feature>
<evidence type="ECO:0000259" key="5">
    <source>
        <dbReference type="PROSITE" id="PS51192"/>
    </source>
</evidence>
<evidence type="ECO:0000256" key="1">
    <source>
        <dbReference type="ARBA" id="ARBA00022741"/>
    </source>
</evidence>
<dbReference type="Gene3D" id="3.40.50.10810">
    <property type="entry name" value="Tandem AAA-ATPase domain"/>
    <property type="match status" value="1"/>
</dbReference>
<name>A0AAD3DZA4_9CHLO</name>
<dbReference type="EMBL" id="BMAR01000032">
    <property type="protein sequence ID" value="GFR49779.1"/>
    <property type="molecule type" value="Genomic_DNA"/>
</dbReference>
<feature type="non-terminal residue" evidence="6">
    <location>
        <position position="225"/>
    </location>
</feature>
<keyword evidence="3" id="KW-0347">Helicase</keyword>
<dbReference type="GO" id="GO:0016787">
    <property type="term" value="F:hydrolase activity"/>
    <property type="evidence" value="ECO:0007669"/>
    <property type="project" value="UniProtKB-KW"/>
</dbReference>
<dbReference type="PROSITE" id="PS51192">
    <property type="entry name" value="HELICASE_ATP_BIND_1"/>
    <property type="match status" value="1"/>
</dbReference>
<dbReference type="SMART" id="SM00487">
    <property type="entry name" value="DEXDc"/>
    <property type="match status" value="1"/>
</dbReference>
<dbReference type="GO" id="GO:0006281">
    <property type="term" value="P:DNA repair"/>
    <property type="evidence" value="ECO:0007669"/>
    <property type="project" value="TreeGrafter"/>
</dbReference>
<reference evidence="6 7" key="1">
    <citation type="journal article" date="2021" name="Sci. Rep.">
        <title>Genome sequencing of the multicellular alga Astrephomene provides insights into convergent evolution of germ-soma differentiation.</title>
        <authorList>
            <person name="Yamashita S."/>
            <person name="Yamamoto K."/>
            <person name="Matsuzaki R."/>
            <person name="Suzuki S."/>
            <person name="Yamaguchi H."/>
            <person name="Hirooka S."/>
            <person name="Minakuchi Y."/>
            <person name="Miyagishima S."/>
            <person name="Kawachi M."/>
            <person name="Toyoda A."/>
            <person name="Nozaki H."/>
        </authorList>
    </citation>
    <scope>NUCLEOTIDE SEQUENCE [LARGE SCALE GENOMIC DNA]</scope>
    <source>
        <strain evidence="6 7">NIES-4017</strain>
    </source>
</reference>
<evidence type="ECO:0000313" key="7">
    <source>
        <dbReference type="Proteomes" id="UP001054857"/>
    </source>
</evidence>
<evidence type="ECO:0000256" key="3">
    <source>
        <dbReference type="ARBA" id="ARBA00022806"/>
    </source>
</evidence>
<dbReference type="Proteomes" id="UP001054857">
    <property type="component" value="Unassembled WGS sequence"/>
</dbReference>
<dbReference type="GO" id="GO:0004386">
    <property type="term" value="F:helicase activity"/>
    <property type="evidence" value="ECO:0007669"/>
    <property type="project" value="UniProtKB-KW"/>
</dbReference>
<dbReference type="PANTHER" id="PTHR45766:SF3">
    <property type="entry name" value="DNA ANNEALING HELICASE AND ENDONUCLEASE ZRANB3"/>
    <property type="match status" value="1"/>
</dbReference>
<proteinExistence type="predicted"/>
<dbReference type="GO" id="GO:0043596">
    <property type="term" value="C:nuclear replication fork"/>
    <property type="evidence" value="ECO:0007669"/>
    <property type="project" value="TreeGrafter"/>
</dbReference>
<dbReference type="GO" id="GO:0004520">
    <property type="term" value="F:DNA endonuclease activity"/>
    <property type="evidence" value="ECO:0007669"/>
    <property type="project" value="TreeGrafter"/>
</dbReference>
<dbReference type="InterPro" id="IPR014001">
    <property type="entry name" value="Helicase_ATP-bd"/>
</dbReference>
<evidence type="ECO:0000256" key="2">
    <source>
        <dbReference type="ARBA" id="ARBA00022801"/>
    </source>
</evidence>
<accession>A0AAD3DZA4</accession>
<keyword evidence="4" id="KW-0067">ATP-binding</keyword>
<feature type="non-terminal residue" evidence="6">
    <location>
        <position position="1"/>
    </location>
</feature>
<gene>
    <name evidence="6" type="ORF">Agub_g11714</name>
</gene>
<dbReference type="Pfam" id="PF00176">
    <property type="entry name" value="SNF2-rel_dom"/>
    <property type="match status" value="1"/>
</dbReference>
<keyword evidence="2" id="KW-0378">Hydrolase</keyword>
<dbReference type="SUPFAM" id="SSF52540">
    <property type="entry name" value="P-loop containing nucleoside triphosphate hydrolases"/>
    <property type="match status" value="1"/>
</dbReference>
<evidence type="ECO:0000256" key="4">
    <source>
        <dbReference type="ARBA" id="ARBA00022840"/>
    </source>
</evidence>
<keyword evidence="7" id="KW-1185">Reference proteome</keyword>
<protein>
    <recommendedName>
        <fullName evidence="5">Helicase ATP-binding domain-containing protein</fullName>
    </recommendedName>
</protein>